<organism evidence="2 3">
    <name type="scientific">Dreissena polymorpha</name>
    <name type="common">Zebra mussel</name>
    <name type="synonym">Mytilus polymorpha</name>
    <dbReference type="NCBI Taxonomy" id="45954"/>
    <lineage>
        <taxon>Eukaryota</taxon>
        <taxon>Metazoa</taxon>
        <taxon>Spiralia</taxon>
        <taxon>Lophotrochozoa</taxon>
        <taxon>Mollusca</taxon>
        <taxon>Bivalvia</taxon>
        <taxon>Autobranchia</taxon>
        <taxon>Heteroconchia</taxon>
        <taxon>Euheterodonta</taxon>
        <taxon>Imparidentia</taxon>
        <taxon>Neoheterodontei</taxon>
        <taxon>Myida</taxon>
        <taxon>Dreissenoidea</taxon>
        <taxon>Dreissenidae</taxon>
        <taxon>Dreissena</taxon>
    </lineage>
</organism>
<dbReference type="Proteomes" id="UP000828390">
    <property type="component" value="Unassembled WGS sequence"/>
</dbReference>
<evidence type="ECO:0000313" key="2">
    <source>
        <dbReference type="EMBL" id="KAH3726999.1"/>
    </source>
</evidence>
<evidence type="ECO:0000313" key="3">
    <source>
        <dbReference type="Proteomes" id="UP000828390"/>
    </source>
</evidence>
<feature type="region of interest" description="Disordered" evidence="1">
    <location>
        <begin position="43"/>
        <end position="69"/>
    </location>
</feature>
<protein>
    <submittedName>
        <fullName evidence="2">Uncharacterized protein</fullName>
    </submittedName>
</protein>
<evidence type="ECO:0000256" key="1">
    <source>
        <dbReference type="SAM" id="MobiDB-lite"/>
    </source>
</evidence>
<sequence length="69" mass="7435">MNDIEILKMLETCKGTNIVCDELQGDLIQSSANFIKRPNIKTVHNPSTNANGNHPTALPTGSTLTVKSV</sequence>
<comment type="caution">
    <text evidence="2">The sequence shown here is derived from an EMBL/GenBank/DDBJ whole genome shotgun (WGS) entry which is preliminary data.</text>
</comment>
<keyword evidence="3" id="KW-1185">Reference proteome</keyword>
<proteinExistence type="predicted"/>
<gene>
    <name evidence="2" type="ORF">DPMN_052923</name>
</gene>
<reference evidence="2" key="2">
    <citation type="submission" date="2020-11" db="EMBL/GenBank/DDBJ databases">
        <authorList>
            <person name="McCartney M.A."/>
            <person name="Auch B."/>
            <person name="Kono T."/>
            <person name="Mallez S."/>
            <person name="Becker A."/>
            <person name="Gohl D.M."/>
            <person name="Silverstein K.A.T."/>
            <person name="Koren S."/>
            <person name="Bechman K.B."/>
            <person name="Herman A."/>
            <person name="Abrahante J.E."/>
            <person name="Garbe J."/>
        </authorList>
    </citation>
    <scope>NUCLEOTIDE SEQUENCE</scope>
    <source>
        <strain evidence="2">Duluth1</strain>
        <tissue evidence="2">Whole animal</tissue>
    </source>
</reference>
<reference evidence="2" key="1">
    <citation type="journal article" date="2019" name="bioRxiv">
        <title>The Genome of the Zebra Mussel, Dreissena polymorpha: A Resource for Invasive Species Research.</title>
        <authorList>
            <person name="McCartney M.A."/>
            <person name="Auch B."/>
            <person name="Kono T."/>
            <person name="Mallez S."/>
            <person name="Zhang Y."/>
            <person name="Obille A."/>
            <person name="Becker A."/>
            <person name="Abrahante J.E."/>
            <person name="Garbe J."/>
            <person name="Badalamenti J.P."/>
            <person name="Herman A."/>
            <person name="Mangelson H."/>
            <person name="Liachko I."/>
            <person name="Sullivan S."/>
            <person name="Sone E.D."/>
            <person name="Koren S."/>
            <person name="Silverstein K.A.T."/>
            <person name="Beckman K.B."/>
            <person name="Gohl D.M."/>
        </authorList>
    </citation>
    <scope>NUCLEOTIDE SEQUENCE</scope>
    <source>
        <strain evidence="2">Duluth1</strain>
        <tissue evidence="2">Whole animal</tissue>
    </source>
</reference>
<accession>A0A9D4HPQ6</accession>
<name>A0A9D4HPQ6_DREPO</name>
<dbReference type="AlphaFoldDB" id="A0A9D4HPQ6"/>
<dbReference type="EMBL" id="JAIWYP010000012">
    <property type="protein sequence ID" value="KAH3726999.1"/>
    <property type="molecule type" value="Genomic_DNA"/>
</dbReference>